<dbReference type="InterPro" id="IPR036116">
    <property type="entry name" value="FN3_sf"/>
</dbReference>
<dbReference type="InterPro" id="IPR040581">
    <property type="entry name" value="Thioredoxin_11"/>
</dbReference>
<keyword evidence="3" id="KW-1185">Reference proteome</keyword>
<comment type="caution">
    <text evidence="2">The sequence shown here is derived from an EMBL/GenBank/DDBJ whole genome shotgun (WGS) entry which is preliminary data.</text>
</comment>
<accession>A0A7J6BTN1</accession>
<name>A0A7J6BTN1_9TELE</name>
<proteinExistence type="predicted"/>
<dbReference type="Pfam" id="PF00041">
    <property type="entry name" value="fn3"/>
    <property type="match status" value="1"/>
</dbReference>
<dbReference type="PANTHER" id="PTHR31594:SF11">
    <property type="entry name" value="NEOVERRUCOTOXIN SUBUNIT ALPHA-LIKE ISOFORM X1-RELATED"/>
    <property type="match status" value="1"/>
</dbReference>
<dbReference type="Pfam" id="PF18078">
    <property type="entry name" value="Thioredoxin_11"/>
    <property type="match status" value="1"/>
</dbReference>
<dbReference type="InterPro" id="IPR003961">
    <property type="entry name" value="FN3_dom"/>
</dbReference>
<dbReference type="PROSITE" id="PS50853">
    <property type="entry name" value="FN3"/>
    <property type="match status" value="1"/>
</dbReference>
<dbReference type="Gene3D" id="2.60.40.10">
    <property type="entry name" value="Immunoglobulins"/>
    <property type="match status" value="1"/>
</dbReference>
<dbReference type="Proteomes" id="UP000579812">
    <property type="component" value="Unassembled WGS sequence"/>
</dbReference>
<evidence type="ECO:0000259" key="1">
    <source>
        <dbReference type="PROSITE" id="PS50853"/>
    </source>
</evidence>
<dbReference type="SUPFAM" id="SSF49265">
    <property type="entry name" value="Fibronectin type III"/>
    <property type="match status" value="1"/>
</dbReference>
<dbReference type="PANTHER" id="PTHR31594">
    <property type="entry name" value="AIG1-TYPE G DOMAIN-CONTAINING PROTEIN"/>
    <property type="match status" value="1"/>
</dbReference>
<evidence type="ECO:0000313" key="3">
    <source>
        <dbReference type="Proteomes" id="UP000579812"/>
    </source>
</evidence>
<dbReference type="CDD" id="cd00063">
    <property type="entry name" value="FN3"/>
    <property type="match status" value="1"/>
</dbReference>
<feature type="domain" description="Fibronectin type-III" evidence="1">
    <location>
        <begin position="56"/>
        <end position="149"/>
    </location>
</feature>
<gene>
    <name evidence="2" type="ORF">G5714_022109</name>
</gene>
<reference evidence="2 3" key="1">
    <citation type="submission" date="2020-04" db="EMBL/GenBank/DDBJ databases">
        <title>Chromosome-level genome assembly of a cyprinid fish Onychostoma macrolepis by integration of Nanopore Sequencing, Bionano and Hi-C technology.</title>
        <authorList>
            <person name="Wang D."/>
        </authorList>
    </citation>
    <scope>NUCLEOTIDE SEQUENCE [LARGE SCALE GENOMIC DNA]</scope>
    <source>
        <strain evidence="2">SWU-2019</strain>
        <tissue evidence="2">Muscle</tissue>
    </source>
</reference>
<dbReference type="InterPro" id="IPR052090">
    <property type="entry name" value="Cytolytic_pore-forming_toxin"/>
</dbReference>
<protein>
    <recommendedName>
        <fullName evidence="1">Fibronectin type-III domain-containing protein</fullName>
    </recommendedName>
</protein>
<dbReference type="AlphaFoldDB" id="A0A7J6BTN1"/>
<dbReference type="InterPro" id="IPR013783">
    <property type="entry name" value="Ig-like_fold"/>
</dbReference>
<organism evidence="2 3">
    <name type="scientific">Onychostoma macrolepis</name>
    <dbReference type="NCBI Taxonomy" id="369639"/>
    <lineage>
        <taxon>Eukaryota</taxon>
        <taxon>Metazoa</taxon>
        <taxon>Chordata</taxon>
        <taxon>Craniata</taxon>
        <taxon>Vertebrata</taxon>
        <taxon>Euteleostomi</taxon>
        <taxon>Actinopterygii</taxon>
        <taxon>Neopterygii</taxon>
        <taxon>Teleostei</taxon>
        <taxon>Ostariophysi</taxon>
        <taxon>Cypriniformes</taxon>
        <taxon>Cyprinidae</taxon>
        <taxon>Acrossocheilinae</taxon>
        <taxon>Onychostoma</taxon>
    </lineage>
</organism>
<dbReference type="EMBL" id="JAAMOB010000022">
    <property type="protein sequence ID" value="KAF4098101.1"/>
    <property type="molecule type" value="Genomic_DNA"/>
</dbReference>
<evidence type="ECO:0000313" key="2">
    <source>
        <dbReference type="EMBL" id="KAF4098101.1"/>
    </source>
</evidence>
<sequence length="151" mass="16892">MRDNLCLFKRFSEANKNEKSIRFIISGISNPSIPGSSIYLYENGNLTDTQFQPVSKPPQPVVKKVLEQTVTLKLQKSPTGETVKYRVEYKQVKAGSGAEEQWLVIDTADEDFTLTELVSGKQYVIRYRTVGKVGVSEASETVSPESLNSRL</sequence>